<organism evidence="1 2">
    <name type="scientific">Pseudomassariella vexata</name>
    <dbReference type="NCBI Taxonomy" id="1141098"/>
    <lineage>
        <taxon>Eukaryota</taxon>
        <taxon>Fungi</taxon>
        <taxon>Dikarya</taxon>
        <taxon>Ascomycota</taxon>
        <taxon>Pezizomycotina</taxon>
        <taxon>Sordariomycetes</taxon>
        <taxon>Xylariomycetidae</taxon>
        <taxon>Amphisphaeriales</taxon>
        <taxon>Pseudomassariaceae</taxon>
        <taxon>Pseudomassariella</taxon>
    </lineage>
</organism>
<dbReference type="AlphaFoldDB" id="A0A1Y2EKB9"/>
<dbReference type="EMBL" id="MCFJ01000001">
    <property type="protein sequence ID" value="ORY71734.1"/>
    <property type="molecule type" value="Genomic_DNA"/>
</dbReference>
<gene>
    <name evidence="1" type="ORF">BCR38DRAFT_18961</name>
</gene>
<dbReference type="GeneID" id="63770205"/>
<reference evidence="1 2" key="1">
    <citation type="submission" date="2016-07" db="EMBL/GenBank/DDBJ databases">
        <title>Pervasive Adenine N6-methylation of Active Genes in Fungi.</title>
        <authorList>
            <consortium name="DOE Joint Genome Institute"/>
            <person name="Mondo S.J."/>
            <person name="Dannebaum R.O."/>
            <person name="Kuo R.C."/>
            <person name="Labutti K."/>
            <person name="Haridas S."/>
            <person name="Kuo A."/>
            <person name="Salamov A."/>
            <person name="Ahrendt S.R."/>
            <person name="Lipzen A."/>
            <person name="Sullivan W."/>
            <person name="Andreopoulos W.B."/>
            <person name="Clum A."/>
            <person name="Lindquist E."/>
            <person name="Daum C."/>
            <person name="Ramamoorthy G.K."/>
            <person name="Gryganskyi A."/>
            <person name="Culley D."/>
            <person name="Magnuson J.K."/>
            <person name="James T.Y."/>
            <person name="O'Malley M.A."/>
            <person name="Stajich J.E."/>
            <person name="Spatafora J.W."/>
            <person name="Visel A."/>
            <person name="Grigoriev I.V."/>
        </authorList>
    </citation>
    <scope>NUCLEOTIDE SEQUENCE [LARGE SCALE GENOMIC DNA]</scope>
    <source>
        <strain evidence="1 2">CBS 129021</strain>
    </source>
</reference>
<protein>
    <submittedName>
        <fullName evidence="1">Uncharacterized protein</fullName>
    </submittedName>
</protein>
<dbReference type="Proteomes" id="UP000193689">
    <property type="component" value="Unassembled WGS sequence"/>
</dbReference>
<evidence type="ECO:0000313" key="2">
    <source>
        <dbReference type="Proteomes" id="UP000193689"/>
    </source>
</evidence>
<dbReference type="RefSeq" id="XP_040721326.1">
    <property type="nucleotide sequence ID" value="XM_040853993.1"/>
</dbReference>
<accession>A0A1Y2EKB9</accession>
<keyword evidence="2" id="KW-1185">Reference proteome</keyword>
<comment type="caution">
    <text evidence="1">The sequence shown here is derived from an EMBL/GenBank/DDBJ whole genome shotgun (WGS) entry which is preliminary data.</text>
</comment>
<evidence type="ECO:0000313" key="1">
    <source>
        <dbReference type="EMBL" id="ORY71734.1"/>
    </source>
</evidence>
<dbReference type="OrthoDB" id="4746642at2759"/>
<dbReference type="InParanoid" id="A0A1Y2EKB9"/>
<name>A0A1Y2EKB9_9PEZI</name>
<sequence length="126" mass="14207">MYTDPTDIAFASKQTVYAKLDEEERILQDNWAKAKATQLAPCPAGLQWERHLTCPGFRCTGGMHYMSDLIIASGVPSMYTRRCPPDMQMGYMPNYAEGIVPKGYFGPVAPIGIDPHKRQPCYPFWT</sequence>
<proteinExistence type="predicted"/>